<feature type="transmembrane region" description="Helical" evidence="2">
    <location>
        <begin position="402"/>
        <end position="424"/>
    </location>
</feature>
<feature type="chain" id="PRO_5043704429" description="Cell surface protein" evidence="3">
    <location>
        <begin position="28"/>
        <end position="455"/>
    </location>
</feature>
<evidence type="ECO:0000256" key="1">
    <source>
        <dbReference type="SAM" id="MobiDB-lite"/>
    </source>
</evidence>
<evidence type="ECO:0000256" key="2">
    <source>
        <dbReference type="SAM" id="Phobius"/>
    </source>
</evidence>
<name>A0AAU2VTG4_9ACTN</name>
<keyword evidence="3" id="KW-0732">Signal</keyword>
<feature type="signal peptide" evidence="3">
    <location>
        <begin position="1"/>
        <end position="27"/>
    </location>
</feature>
<dbReference type="EMBL" id="CP108313">
    <property type="protein sequence ID" value="WTW70247.1"/>
    <property type="molecule type" value="Genomic_DNA"/>
</dbReference>
<keyword evidence="2" id="KW-0812">Transmembrane</keyword>
<dbReference type="AlphaFoldDB" id="A0AAU2VTG4"/>
<sequence>MRQRSRGRAILAAVAAMCALAALPGQAYGAGAAAAYAFDPQAKTVSGAEVNTDANELTAGSVYRSSIKFGQKLYYRLNLKATTNAYVSAVVVPKDGGKVAYGDGISISIRDKSDLACSTESARFGSAEYPRPIAAYAYRDVDKDSSSCQGAGVYNVLIERESEDTSGRGEWELEIRYASEPGLAKGGATRTEAPEDWPSASPEPPEAAKDNRRHGGSSYYEATSLQTGEWKDEAKPGQTLFYRVPVDWGQQIFATAALGNSTVPDADEYVSGALALSLDNPAHGHVDNASPMAYSGKPASVSLDPVPPVAYENRFASATGVSAMRFAGWYYLSVTLSPEVAKAYGSEPFPLTLTVKVQGKVRSTPYQGDAGIFGVSQGDKDMARSGQSGAQAAESKSGNMKLLGAAGIGAGAVLVLGLGAWMLLARRGQAAATAAPGGPADGGQQHPYGGPPQAW</sequence>
<gene>
    <name evidence="4" type="ORF">OG398_19250</name>
</gene>
<feature type="region of interest" description="Disordered" evidence="1">
    <location>
        <begin position="433"/>
        <end position="455"/>
    </location>
</feature>
<organism evidence="4">
    <name type="scientific">Streptomyces sp. NBC_00008</name>
    <dbReference type="NCBI Taxonomy" id="2903610"/>
    <lineage>
        <taxon>Bacteria</taxon>
        <taxon>Bacillati</taxon>
        <taxon>Actinomycetota</taxon>
        <taxon>Actinomycetes</taxon>
        <taxon>Kitasatosporales</taxon>
        <taxon>Streptomycetaceae</taxon>
        <taxon>Streptomyces</taxon>
    </lineage>
</organism>
<keyword evidence="2" id="KW-0472">Membrane</keyword>
<evidence type="ECO:0008006" key="5">
    <source>
        <dbReference type="Google" id="ProtNLM"/>
    </source>
</evidence>
<evidence type="ECO:0000256" key="3">
    <source>
        <dbReference type="SAM" id="SignalP"/>
    </source>
</evidence>
<feature type="region of interest" description="Disordered" evidence="1">
    <location>
        <begin position="182"/>
        <end position="224"/>
    </location>
</feature>
<reference evidence="4" key="1">
    <citation type="submission" date="2022-10" db="EMBL/GenBank/DDBJ databases">
        <title>The complete genomes of actinobacterial strains from the NBC collection.</title>
        <authorList>
            <person name="Joergensen T.S."/>
            <person name="Alvarez Arevalo M."/>
            <person name="Sterndorff E.B."/>
            <person name="Faurdal D."/>
            <person name="Vuksanovic O."/>
            <person name="Mourched A.-S."/>
            <person name="Charusanti P."/>
            <person name="Shaw S."/>
            <person name="Blin K."/>
            <person name="Weber T."/>
        </authorList>
    </citation>
    <scope>NUCLEOTIDE SEQUENCE</scope>
    <source>
        <strain evidence="4">NBC_00008</strain>
    </source>
</reference>
<accession>A0AAU2VTG4</accession>
<proteinExistence type="predicted"/>
<keyword evidence="2" id="KW-1133">Transmembrane helix</keyword>
<evidence type="ECO:0000313" key="4">
    <source>
        <dbReference type="EMBL" id="WTW70247.1"/>
    </source>
</evidence>
<protein>
    <recommendedName>
        <fullName evidence="5">Cell surface protein</fullName>
    </recommendedName>
</protein>